<proteinExistence type="predicted"/>
<keyword evidence="1" id="KW-1133">Transmembrane helix</keyword>
<evidence type="ECO:0000313" key="2">
    <source>
        <dbReference type="EMBL" id="TDO32162.1"/>
    </source>
</evidence>
<dbReference type="OrthoDB" id="1160166at2"/>
<keyword evidence="3" id="KW-1185">Reference proteome</keyword>
<evidence type="ECO:0000256" key="1">
    <source>
        <dbReference type="SAM" id="Phobius"/>
    </source>
</evidence>
<organism evidence="2 3">
    <name type="scientific">Paractinoplanes brasiliensis</name>
    <dbReference type="NCBI Taxonomy" id="52695"/>
    <lineage>
        <taxon>Bacteria</taxon>
        <taxon>Bacillati</taxon>
        <taxon>Actinomycetota</taxon>
        <taxon>Actinomycetes</taxon>
        <taxon>Micromonosporales</taxon>
        <taxon>Micromonosporaceae</taxon>
        <taxon>Paractinoplanes</taxon>
    </lineage>
</organism>
<name>A0A4R6J9K3_9ACTN</name>
<dbReference type="RefSeq" id="WP_133878165.1">
    <property type="nucleotide sequence ID" value="NZ_BOMD01000044.1"/>
</dbReference>
<protein>
    <submittedName>
        <fullName evidence="2">Uncharacterized protein DUF4386</fullName>
    </submittedName>
</protein>
<dbReference type="Proteomes" id="UP000294901">
    <property type="component" value="Unassembled WGS sequence"/>
</dbReference>
<evidence type="ECO:0000313" key="3">
    <source>
        <dbReference type="Proteomes" id="UP000294901"/>
    </source>
</evidence>
<feature type="transmembrane region" description="Helical" evidence="1">
    <location>
        <begin position="185"/>
        <end position="206"/>
    </location>
</feature>
<accession>A0A4R6J9K3</accession>
<feature type="transmembrane region" description="Helical" evidence="1">
    <location>
        <begin position="7"/>
        <end position="28"/>
    </location>
</feature>
<keyword evidence="1" id="KW-0472">Membrane</keyword>
<feature type="transmembrane region" description="Helical" evidence="1">
    <location>
        <begin position="79"/>
        <end position="108"/>
    </location>
</feature>
<feature type="transmembrane region" description="Helical" evidence="1">
    <location>
        <begin position="48"/>
        <end position="72"/>
    </location>
</feature>
<dbReference type="Pfam" id="PF14329">
    <property type="entry name" value="DUF4386"/>
    <property type="match status" value="1"/>
</dbReference>
<keyword evidence="1" id="KW-0812">Transmembrane</keyword>
<feature type="transmembrane region" description="Helical" evidence="1">
    <location>
        <begin position="161"/>
        <end position="179"/>
    </location>
</feature>
<reference evidence="2 3" key="1">
    <citation type="submission" date="2019-03" db="EMBL/GenBank/DDBJ databases">
        <title>Sequencing the genomes of 1000 actinobacteria strains.</title>
        <authorList>
            <person name="Klenk H.-P."/>
        </authorList>
    </citation>
    <scope>NUCLEOTIDE SEQUENCE [LARGE SCALE GENOMIC DNA]</scope>
    <source>
        <strain evidence="2 3">DSM 43805</strain>
    </source>
</reference>
<dbReference type="EMBL" id="SNWR01000002">
    <property type="protein sequence ID" value="TDO32162.1"/>
    <property type="molecule type" value="Genomic_DNA"/>
</dbReference>
<gene>
    <name evidence="2" type="ORF">C8E87_7608</name>
</gene>
<sequence length="229" mass="23837">MIRTARVTGLLYLGLALGGGVGFLLVRPRLFDPADPSATLANLVADPALARAGIVFELFAVLTQALAAVWFARLFRRPAAWAIAAFGLANAFALMVSAALSATALSVAERPYGDPAALVQTLYLAGDHLWGVGSVFFGLWLIPMGWCVLRSGLMPRPLGSILIGGGVGYVLSAFSQYALPDAGLVAELLVLPATVGEFWIIGYLLIVGVRRGVAPAGPDIPEVSPALPA</sequence>
<dbReference type="InterPro" id="IPR025495">
    <property type="entry name" value="DUF4386"/>
</dbReference>
<dbReference type="AlphaFoldDB" id="A0A4R6J9K3"/>
<feature type="transmembrane region" description="Helical" evidence="1">
    <location>
        <begin position="128"/>
        <end position="149"/>
    </location>
</feature>
<comment type="caution">
    <text evidence="2">The sequence shown here is derived from an EMBL/GenBank/DDBJ whole genome shotgun (WGS) entry which is preliminary data.</text>
</comment>